<dbReference type="EMBL" id="CCSD01000032">
    <property type="protein sequence ID" value="CDZ87381.1"/>
    <property type="molecule type" value="Genomic_DNA"/>
</dbReference>
<dbReference type="AlphaFoldDB" id="A0A098BI35"/>
<dbReference type="Proteomes" id="UP000042997">
    <property type="component" value="Unassembled WGS sequence"/>
</dbReference>
<reference evidence="1 2" key="1">
    <citation type="journal article" date="2014" name="Genome Announc.">
        <title>Draft Genome Sequence of Propane- and Butane-Oxidizing Actinobacterium Rhodococcus ruber IEGM 231.</title>
        <authorList>
            <person name="Ivshina I.B."/>
            <person name="Kuyukina M.S."/>
            <person name="Krivoruchko A.V."/>
            <person name="Barbe V."/>
            <person name="Fischer C."/>
        </authorList>
    </citation>
    <scope>NUCLEOTIDE SEQUENCE [LARGE SCALE GENOMIC DNA]</scope>
</reference>
<evidence type="ECO:0000313" key="1">
    <source>
        <dbReference type="EMBL" id="CDZ87381.1"/>
    </source>
</evidence>
<name>A0A098BI35_9NOCA</name>
<gene>
    <name evidence="1" type="ORF">RHRU231_230209</name>
</gene>
<sequence>MRDMLPGTDPLKCAVSSHECTDVRPTVV</sequence>
<proteinExistence type="predicted"/>
<accession>A0A098BI35</accession>
<protein>
    <submittedName>
        <fullName evidence="1">Uncharacterized protein</fullName>
    </submittedName>
</protein>
<evidence type="ECO:0000313" key="2">
    <source>
        <dbReference type="Proteomes" id="UP000042997"/>
    </source>
</evidence>
<organism evidence="1 2">
    <name type="scientific">Rhodococcus ruber</name>
    <dbReference type="NCBI Taxonomy" id="1830"/>
    <lineage>
        <taxon>Bacteria</taxon>
        <taxon>Bacillati</taxon>
        <taxon>Actinomycetota</taxon>
        <taxon>Actinomycetes</taxon>
        <taxon>Mycobacteriales</taxon>
        <taxon>Nocardiaceae</taxon>
        <taxon>Rhodococcus</taxon>
    </lineage>
</organism>